<accession>A0A5C3QNS9</accession>
<keyword evidence="4" id="KW-1185">Reference proteome</keyword>
<name>A0A5C3QNS9_9AGAR</name>
<evidence type="ECO:0000313" key="4">
    <source>
        <dbReference type="Proteomes" id="UP000305067"/>
    </source>
</evidence>
<evidence type="ECO:0000256" key="1">
    <source>
        <dbReference type="SAM" id="MobiDB-lite"/>
    </source>
</evidence>
<dbReference type="SUPFAM" id="SSF50978">
    <property type="entry name" value="WD40 repeat-like"/>
    <property type="match status" value="1"/>
</dbReference>
<dbReference type="Gene3D" id="2.130.10.10">
    <property type="entry name" value="YVTN repeat-like/Quinoprotein amine dehydrogenase"/>
    <property type="match status" value="1"/>
</dbReference>
<dbReference type="Pfam" id="PF00646">
    <property type="entry name" value="F-box"/>
    <property type="match status" value="1"/>
</dbReference>
<dbReference type="InterPro" id="IPR036322">
    <property type="entry name" value="WD40_repeat_dom_sf"/>
</dbReference>
<evidence type="ECO:0000259" key="2">
    <source>
        <dbReference type="PROSITE" id="PS50181"/>
    </source>
</evidence>
<evidence type="ECO:0000313" key="3">
    <source>
        <dbReference type="EMBL" id="TFL02470.1"/>
    </source>
</evidence>
<reference evidence="3 4" key="1">
    <citation type="journal article" date="2019" name="Nat. Ecol. Evol.">
        <title>Megaphylogeny resolves global patterns of mushroom evolution.</title>
        <authorList>
            <person name="Varga T."/>
            <person name="Krizsan K."/>
            <person name="Foldi C."/>
            <person name="Dima B."/>
            <person name="Sanchez-Garcia M."/>
            <person name="Sanchez-Ramirez S."/>
            <person name="Szollosi G.J."/>
            <person name="Szarkandi J.G."/>
            <person name="Papp V."/>
            <person name="Albert L."/>
            <person name="Andreopoulos W."/>
            <person name="Angelini C."/>
            <person name="Antonin V."/>
            <person name="Barry K.W."/>
            <person name="Bougher N.L."/>
            <person name="Buchanan P."/>
            <person name="Buyck B."/>
            <person name="Bense V."/>
            <person name="Catcheside P."/>
            <person name="Chovatia M."/>
            <person name="Cooper J."/>
            <person name="Damon W."/>
            <person name="Desjardin D."/>
            <person name="Finy P."/>
            <person name="Geml J."/>
            <person name="Haridas S."/>
            <person name="Hughes K."/>
            <person name="Justo A."/>
            <person name="Karasinski D."/>
            <person name="Kautmanova I."/>
            <person name="Kiss B."/>
            <person name="Kocsube S."/>
            <person name="Kotiranta H."/>
            <person name="LaButti K.M."/>
            <person name="Lechner B.E."/>
            <person name="Liimatainen K."/>
            <person name="Lipzen A."/>
            <person name="Lukacs Z."/>
            <person name="Mihaltcheva S."/>
            <person name="Morgado L.N."/>
            <person name="Niskanen T."/>
            <person name="Noordeloos M.E."/>
            <person name="Ohm R.A."/>
            <person name="Ortiz-Santana B."/>
            <person name="Ovrebo C."/>
            <person name="Racz N."/>
            <person name="Riley R."/>
            <person name="Savchenko A."/>
            <person name="Shiryaev A."/>
            <person name="Soop K."/>
            <person name="Spirin V."/>
            <person name="Szebenyi C."/>
            <person name="Tomsovsky M."/>
            <person name="Tulloss R.E."/>
            <person name="Uehling J."/>
            <person name="Grigoriev I.V."/>
            <person name="Vagvolgyi C."/>
            <person name="Papp T."/>
            <person name="Martin F.M."/>
            <person name="Miettinen O."/>
            <person name="Hibbett D.S."/>
            <person name="Nagy L.G."/>
        </authorList>
    </citation>
    <scope>NUCLEOTIDE SEQUENCE [LARGE SCALE GENOMIC DNA]</scope>
    <source>
        <strain evidence="3 4">CBS 309.79</strain>
    </source>
</reference>
<gene>
    <name evidence="3" type="ORF">BDV98DRAFT_565864</name>
</gene>
<dbReference type="OrthoDB" id="1259151at2759"/>
<dbReference type="AlphaFoldDB" id="A0A5C3QNS9"/>
<dbReference type="InterPro" id="IPR001810">
    <property type="entry name" value="F-box_dom"/>
</dbReference>
<feature type="domain" description="F-box" evidence="2">
    <location>
        <begin position="1"/>
        <end position="46"/>
    </location>
</feature>
<organism evidence="3 4">
    <name type="scientific">Pterulicium gracile</name>
    <dbReference type="NCBI Taxonomy" id="1884261"/>
    <lineage>
        <taxon>Eukaryota</taxon>
        <taxon>Fungi</taxon>
        <taxon>Dikarya</taxon>
        <taxon>Basidiomycota</taxon>
        <taxon>Agaricomycotina</taxon>
        <taxon>Agaricomycetes</taxon>
        <taxon>Agaricomycetidae</taxon>
        <taxon>Agaricales</taxon>
        <taxon>Pleurotineae</taxon>
        <taxon>Pterulaceae</taxon>
        <taxon>Pterulicium</taxon>
    </lineage>
</organism>
<dbReference type="CDD" id="cd09917">
    <property type="entry name" value="F-box_SF"/>
    <property type="match status" value="1"/>
</dbReference>
<proteinExistence type="predicted"/>
<dbReference type="EMBL" id="ML178822">
    <property type="protein sequence ID" value="TFL02470.1"/>
    <property type="molecule type" value="Genomic_DNA"/>
</dbReference>
<dbReference type="PROSITE" id="PS50181">
    <property type="entry name" value="FBOX"/>
    <property type="match status" value="1"/>
</dbReference>
<dbReference type="Proteomes" id="UP000305067">
    <property type="component" value="Unassembled WGS sequence"/>
</dbReference>
<protein>
    <recommendedName>
        <fullName evidence="2">F-box domain-containing protein</fullName>
    </recommendedName>
</protein>
<dbReference type="InterPro" id="IPR015943">
    <property type="entry name" value="WD40/YVTN_repeat-like_dom_sf"/>
</dbReference>
<sequence>MIQLPADLILRIIEHADVPSLRALSLTSKSFHILIVQYAYPAYLRNHPRPSFSLPETWPSLKRIQYDILSDERWDSELHDFVARPLQAPWQGKLQPVLAISRSYLLVGAGSNLYIYRFSQQNSKVSFAGSVPLQTDPEEETRHSDVSALRFTSEENFLMGFADGTVERVDLLSTGRLELRREILDTSRHQEDYIEAICHDREQTLILSSSGLVSLSLPGSEPSTTTVDLQRRSWTALSRPQASTPYAVFGSSSSSTPLTVHATAFGLGTEPSIVLFANTRQLHTPGNSGSASAVYALDSSPLCAPWGASDQIVTSGWYDGGVRVYDLRSSLRTTKEEKSGTNATHLLPSFSFSDPWSPEPIYSLASGGGAGAHIAAGAARHSVVSFWDVRNVSQQINSPHPRHNARFGWAAHAPLNDSSPVYSLIMESSRVWGATQSRPFVFDFGPDVVGDTYPNVDTPVPASRRDRRGPRQDKSGNATKKEGAGFYVTKYEHNRGLSLGWGRP</sequence>
<feature type="region of interest" description="Disordered" evidence="1">
    <location>
        <begin position="453"/>
        <end position="487"/>
    </location>
</feature>
<feature type="compositionally biased region" description="Basic and acidic residues" evidence="1">
    <location>
        <begin position="469"/>
        <end position="483"/>
    </location>
</feature>
<dbReference type="SUPFAM" id="SSF81383">
    <property type="entry name" value="F-box domain"/>
    <property type="match status" value="1"/>
</dbReference>
<dbReference type="InterPro" id="IPR036047">
    <property type="entry name" value="F-box-like_dom_sf"/>
</dbReference>